<organism evidence="5 6">
    <name type="scientific">Gemmatimonas aurantiaca (strain DSM 14586 / JCM 11422 / NBRC 100505 / T-27)</name>
    <dbReference type="NCBI Taxonomy" id="379066"/>
    <lineage>
        <taxon>Bacteria</taxon>
        <taxon>Pseudomonadati</taxon>
        <taxon>Gemmatimonadota</taxon>
        <taxon>Gemmatimonadia</taxon>
        <taxon>Gemmatimonadales</taxon>
        <taxon>Gemmatimonadaceae</taxon>
        <taxon>Gemmatimonas</taxon>
    </lineage>
</organism>
<feature type="region of interest" description="Disordered" evidence="4">
    <location>
        <begin position="291"/>
        <end position="316"/>
    </location>
</feature>
<keyword evidence="1" id="KW-0028">Amino-acid biosynthesis</keyword>
<dbReference type="PANTHER" id="PTHR42811">
    <property type="entry name" value="SERINE ACETYLTRANSFERASE"/>
    <property type="match status" value="1"/>
</dbReference>
<dbReference type="EMBL" id="AP009153">
    <property type="protein sequence ID" value="BAH37326.1"/>
    <property type="molecule type" value="Genomic_DNA"/>
</dbReference>
<dbReference type="KEGG" id="gau:GAU_0284"/>
<gene>
    <name evidence="5" type="primary">cysE</name>
    <name evidence="5" type="ordered locus">GAU_0284</name>
</gene>
<dbReference type="Gene3D" id="2.160.10.10">
    <property type="entry name" value="Hexapeptide repeat proteins"/>
    <property type="match status" value="1"/>
</dbReference>
<evidence type="ECO:0000256" key="2">
    <source>
        <dbReference type="ARBA" id="ARBA00022679"/>
    </source>
</evidence>
<evidence type="ECO:0000256" key="3">
    <source>
        <dbReference type="ARBA" id="ARBA00023315"/>
    </source>
</evidence>
<keyword evidence="2 5" id="KW-0808">Transferase</keyword>
<accession>C1A516</accession>
<proteinExistence type="predicted"/>
<evidence type="ECO:0000313" key="6">
    <source>
        <dbReference type="Proteomes" id="UP000002209"/>
    </source>
</evidence>
<feature type="compositionally biased region" description="Acidic residues" evidence="4">
    <location>
        <begin position="302"/>
        <end position="316"/>
    </location>
</feature>
<name>C1A516_GEMAT</name>
<dbReference type="STRING" id="379066.GAU_0284"/>
<dbReference type="Proteomes" id="UP000002209">
    <property type="component" value="Chromosome"/>
</dbReference>
<dbReference type="InterPro" id="IPR042122">
    <property type="entry name" value="Ser_AcTrfase_N_sf"/>
</dbReference>
<dbReference type="InterPro" id="IPR053376">
    <property type="entry name" value="Serine_acetyltransferase"/>
</dbReference>
<sequence>MSIVCRCSSGRDSVIHSLPHAITSDVSVSAPAALSNWRDFLVSLREERTRCDAPRPLRAMAEEFALRALALLFPQFAHPSRLGADGVDDEASHLEALLRAAITPLMPDAESVVAEILDRLPAVHAMLMEDARTITAGDPAAGSIEEVIISYPGFLATAVHRLSHELYLRDVPLFPRVLSEWAHRETGIDIHPGARIGAAFAIDHGTGVVIGETSEIGDRVRIYQGVTLGALAVSKKLQNRKRHPTIGNDVVIYANATILGGTTHVGDHSVIGGNVWLTSSVPERSVVQFTSRVEPRPAPDADGNDDGNDDGIEFHI</sequence>
<dbReference type="SUPFAM" id="SSF51161">
    <property type="entry name" value="Trimeric LpxA-like enzymes"/>
    <property type="match status" value="1"/>
</dbReference>
<reference evidence="6" key="1">
    <citation type="submission" date="2006-03" db="EMBL/GenBank/DDBJ databases">
        <title>Complete genome sequence of Gemmatimonas aurantiaca T-27 that represents a novel phylum Gemmatimonadetes.</title>
        <authorList>
            <person name="Takasaki K."/>
            <person name="Ichikawa N."/>
            <person name="Miura H."/>
            <person name="Matsushita S."/>
            <person name="Watanabe Y."/>
            <person name="Oguchi A."/>
            <person name="Ankai A."/>
            <person name="Yashiro I."/>
            <person name="Takahashi M."/>
            <person name="Terui Y."/>
            <person name="Fukui S."/>
            <person name="Yokoyama H."/>
            <person name="Tanikawa S."/>
            <person name="Hanada S."/>
            <person name="Kamagata Y."/>
            <person name="Fujita N."/>
        </authorList>
    </citation>
    <scope>NUCLEOTIDE SEQUENCE [LARGE SCALE GENOMIC DNA]</scope>
    <source>
        <strain evidence="6">T-27 / DSM 14586 / JCM 11422 / NBRC 100505</strain>
    </source>
</reference>
<dbReference type="InterPro" id="IPR045304">
    <property type="entry name" value="LbH_SAT"/>
</dbReference>
<dbReference type="eggNOG" id="COG1045">
    <property type="taxonomic scope" value="Bacteria"/>
</dbReference>
<keyword evidence="6" id="KW-1185">Reference proteome</keyword>
<dbReference type="NCBIfam" id="NF041874">
    <property type="entry name" value="EPS_EpsC"/>
    <property type="match status" value="1"/>
</dbReference>
<dbReference type="AlphaFoldDB" id="C1A516"/>
<dbReference type="CDD" id="cd03354">
    <property type="entry name" value="LbH_SAT"/>
    <property type="match status" value="1"/>
</dbReference>
<dbReference type="InterPro" id="IPR011004">
    <property type="entry name" value="Trimer_LpxA-like_sf"/>
</dbReference>
<protein>
    <submittedName>
        <fullName evidence="5">Serine acetyltransferase</fullName>
        <ecNumber evidence="5">2.3.1.30</ecNumber>
    </submittedName>
</protein>
<keyword evidence="3 5" id="KW-0012">Acyltransferase</keyword>
<dbReference type="HOGENOM" id="CLU_051638_1_1_0"/>
<evidence type="ECO:0000313" key="5">
    <source>
        <dbReference type="EMBL" id="BAH37326.1"/>
    </source>
</evidence>
<evidence type="ECO:0000256" key="1">
    <source>
        <dbReference type="ARBA" id="ARBA00022605"/>
    </source>
</evidence>
<dbReference type="GO" id="GO:0009001">
    <property type="term" value="F:serine O-acetyltransferase activity"/>
    <property type="evidence" value="ECO:0007669"/>
    <property type="project" value="UniProtKB-EC"/>
</dbReference>
<dbReference type="EC" id="2.3.1.30" evidence="5"/>
<evidence type="ECO:0000256" key="4">
    <source>
        <dbReference type="SAM" id="MobiDB-lite"/>
    </source>
</evidence>
<dbReference type="GO" id="GO:0008652">
    <property type="term" value="P:amino acid biosynthetic process"/>
    <property type="evidence" value="ECO:0007669"/>
    <property type="project" value="UniProtKB-KW"/>
</dbReference>
<dbReference type="Gene3D" id="1.10.3130.10">
    <property type="entry name" value="serine acetyltransferase, domain 1"/>
    <property type="match status" value="1"/>
</dbReference>